<keyword evidence="2" id="KW-1185">Reference proteome</keyword>
<organism evidence="1 2">
    <name type="scientific">Sagittula stellata (strain ATCC 700073 / DSM 11524 / E-37)</name>
    <dbReference type="NCBI Taxonomy" id="388399"/>
    <lineage>
        <taxon>Bacteria</taxon>
        <taxon>Pseudomonadati</taxon>
        <taxon>Pseudomonadota</taxon>
        <taxon>Alphaproteobacteria</taxon>
        <taxon>Rhodobacterales</taxon>
        <taxon>Roseobacteraceae</taxon>
        <taxon>Sagittula</taxon>
    </lineage>
</organism>
<dbReference type="AlphaFoldDB" id="A3K5K0"/>
<reference evidence="1 2" key="1">
    <citation type="submission" date="2006-06" db="EMBL/GenBank/DDBJ databases">
        <authorList>
            <person name="Moran M.A."/>
            <person name="Ferriera S."/>
            <person name="Johnson J."/>
            <person name="Kravitz S."/>
            <person name="Beeson K."/>
            <person name="Sutton G."/>
            <person name="Rogers Y.-H."/>
            <person name="Friedman R."/>
            <person name="Frazier M."/>
            <person name="Venter J.C."/>
        </authorList>
    </citation>
    <scope>NUCLEOTIDE SEQUENCE [LARGE SCALE GENOMIC DNA]</scope>
    <source>
        <strain evidence="1 2">E-37</strain>
    </source>
</reference>
<dbReference type="EMBL" id="AAYA01000009">
    <property type="protein sequence ID" value="EBA07389.1"/>
    <property type="molecule type" value="Genomic_DNA"/>
</dbReference>
<proteinExistence type="predicted"/>
<name>A3K5K0_SAGS3</name>
<dbReference type="Proteomes" id="UP000005713">
    <property type="component" value="Unassembled WGS sequence"/>
</dbReference>
<accession>A3K5K0</accession>
<comment type="caution">
    <text evidence="1">The sequence shown here is derived from an EMBL/GenBank/DDBJ whole genome shotgun (WGS) entry which is preliminary data.</text>
</comment>
<evidence type="ECO:0000313" key="2">
    <source>
        <dbReference type="Proteomes" id="UP000005713"/>
    </source>
</evidence>
<evidence type="ECO:0000313" key="1">
    <source>
        <dbReference type="EMBL" id="EBA07389.1"/>
    </source>
</evidence>
<protein>
    <submittedName>
        <fullName evidence="1">Uncharacterized protein</fullName>
    </submittedName>
</protein>
<sequence>MARRRELCDGGYDGAALDLAGARRPSPFVRKGAFLGKSGFGLKVPFPVVLQAIASISALPGAGKRFTMTMRIRISGV</sequence>
<gene>
    <name evidence="1" type="ORF">SSE37_21360</name>
</gene>